<keyword evidence="8" id="KW-0496">Mitochondrion</keyword>
<evidence type="ECO:0000256" key="1">
    <source>
        <dbReference type="ARBA" id="ARBA00004173"/>
    </source>
</evidence>
<dbReference type="InterPro" id="IPR025812">
    <property type="entry name" value="Trm10_C_MTase_dom"/>
</dbReference>
<dbReference type="PROSITE" id="PS51675">
    <property type="entry name" value="SAM_MT_TRM10"/>
    <property type="match status" value="1"/>
</dbReference>
<keyword evidence="6" id="KW-0809">Transit peptide</keyword>
<dbReference type="GO" id="GO:0032259">
    <property type="term" value="P:methylation"/>
    <property type="evidence" value="ECO:0007669"/>
    <property type="project" value="UniProtKB-KW"/>
</dbReference>
<dbReference type="EMBL" id="CAHIKZ030001220">
    <property type="protein sequence ID" value="CAE1256726.1"/>
    <property type="molecule type" value="Genomic_DNA"/>
</dbReference>
<evidence type="ECO:0000259" key="10">
    <source>
        <dbReference type="PROSITE" id="PS51675"/>
    </source>
</evidence>
<dbReference type="InterPro" id="IPR007356">
    <property type="entry name" value="tRNA_m1G_MeTrfase_euk"/>
</dbReference>
<dbReference type="CDD" id="cd18102">
    <property type="entry name" value="Trm10_MRRP1"/>
    <property type="match status" value="1"/>
</dbReference>
<evidence type="ECO:0000256" key="7">
    <source>
        <dbReference type="ARBA" id="ARBA00023054"/>
    </source>
</evidence>
<dbReference type="GO" id="GO:0097745">
    <property type="term" value="P:mitochondrial tRNA 5'-end processing"/>
    <property type="evidence" value="ECO:0007669"/>
    <property type="project" value="TreeGrafter"/>
</dbReference>
<accession>A0A812C5D7</accession>
<protein>
    <recommendedName>
        <fullName evidence="9">RNA (guanine-9-)-methyltransferase domain-containing protein 1</fullName>
    </recommendedName>
</protein>
<gene>
    <name evidence="11" type="ORF">SPHA_30353</name>
</gene>
<dbReference type="GO" id="GO:0005654">
    <property type="term" value="C:nucleoplasm"/>
    <property type="evidence" value="ECO:0007669"/>
    <property type="project" value="TreeGrafter"/>
</dbReference>
<evidence type="ECO:0000313" key="12">
    <source>
        <dbReference type="Proteomes" id="UP000597762"/>
    </source>
</evidence>
<evidence type="ECO:0000256" key="8">
    <source>
        <dbReference type="ARBA" id="ARBA00023128"/>
    </source>
</evidence>
<organism evidence="11 12">
    <name type="scientific">Acanthosepion pharaonis</name>
    <name type="common">Pharaoh cuttlefish</name>
    <name type="synonym">Sepia pharaonis</name>
    <dbReference type="NCBI Taxonomy" id="158019"/>
    <lineage>
        <taxon>Eukaryota</taxon>
        <taxon>Metazoa</taxon>
        <taxon>Spiralia</taxon>
        <taxon>Lophotrochozoa</taxon>
        <taxon>Mollusca</taxon>
        <taxon>Cephalopoda</taxon>
        <taxon>Coleoidea</taxon>
        <taxon>Decapodiformes</taxon>
        <taxon>Sepiida</taxon>
        <taxon>Sepiina</taxon>
        <taxon>Sepiidae</taxon>
        <taxon>Acanthosepion</taxon>
    </lineage>
</organism>
<proteinExistence type="predicted"/>
<dbReference type="PANTHER" id="PTHR13563:SF5">
    <property type="entry name" value="TRNA METHYLTRANSFERASE 10 HOMOLOG C"/>
    <property type="match status" value="1"/>
</dbReference>
<evidence type="ECO:0000256" key="2">
    <source>
        <dbReference type="ARBA" id="ARBA00022603"/>
    </source>
</evidence>
<evidence type="ECO:0000256" key="3">
    <source>
        <dbReference type="ARBA" id="ARBA00022679"/>
    </source>
</evidence>
<keyword evidence="12" id="KW-1185">Reference proteome</keyword>
<dbReference type="Gene3D" id="3.40.1280.30">
    <property type="match status" value="1"/>
</dbReference>
<keyword evidence="2 11" id="KW-0489">Methyltransferase</keyword>
<evidence type="ECO:0000256" key="4">
    <source>
        <dbReference type="ARBA" id="ARBA00022691"/>
    </source>
</evidence>
<evidence type="ECO:0000256" key="5">
    <source>
        <dbReference type="ARBA" id="ARBA00022694"/>
    </source>
</evidence>
<dbReference type="AlphaFoldDB" id="A0A812C5D7"/>
<dbReference type="Proteomes" id="UP000597762">
    <property type="component" value="Unassembled WGS sequence"/>
</dbReference>
<keyword evidence="4" id="KW-0949">S-adenosyl-L-methionine</keyword>
<feature type="domain" description="SAM-dependent MTase TRM10-type" evidence="10">
    <location>
        <begin position="154"/>
        <end position="347"/>
    </location>
</feature>
<reference evidence="11" key="1">
    <citation type="submission" date="2021-01" db="EMBL/GenBank/DDBJ databases">
        <authorList>
            <person name="Li R."/>
            <person name="Bekaert M."/>
        </authorList>
    </citation>
    <scope>NUCLEOTIDE SEQUENCE</scope>
    <source>
        <strain evidence="11">Farmed</strain>
    </source>
</reference>
<comment type="caution">
    <text evidence="11">The sequence shown here is derived from an EMBL/GenBank/DDBJ whole genome shotgun (WGS) entry which is preliminary data.</text>
</comment>
<dbReference type="InterPro" id="IPR028564">
    <property type="entry name" value="MT_TRM10-typ"/>
</dbReference>
<keyword evidence="3 11" id="KW-0808">Transferase</keyword>
<keyword evidence="5" id="KW-0819">tRNA processing</keyword>
<dbReference type="GO" id="GO:0070131">
    <property type="term" value="P:positive regulation of mitochondrial translation"/>
    <property type="evidence" value="ECO:0007669"/>
    <property type="project" value="TreeGrafter"/>
</dbReference>
<evidence type="ECO:0000256" key="6">
    <source>
        <dbReference type="ARBA" id="ARBA00022946"/>
    </source>
</evidence>
<comment type="subcellular location">
    <subcellularLocation>
        <location evidence="1">Mitochondrion</location>
    </subcellularLocation>
</comment>
<dbReference type="GO" id="GO:0000049">
    <property type="term" value="F:tRNA binding"/>
    <property type="evidence" value="ECO:0007669"/>
    <property type="project" value="TreeGrafter"/>
</dbReference>
<dbReference type="InterPro" id="IPR038459">
    <property type="entry name" value="MT_TRM10-typ_sf"/>
</dbReference>
<name>A0A812C5D7_ACAPH</name>
<dbReference type="OrthoDB" id="278300at2759"/>
<dbReference type="GO" id="GO:0008168">
    <property type="term" value="F:methyltransferase activity"/>
    <property type="evidence" value="ECO:0007669"/>
    <property type="project" value="UniProtKB-KW"/>
</dbReference>
<dbReference type="PANTHER" id="PTHR13563">
    <property type="entry name" value="TRNA (GUANINE-9-) METHYLTRANSFERASE"/>
    <property type="match status" value="1"/>
</dbReference>
<dbReference type="GO" id="GO:0005739">
    <property type="term" value="C:mitochondrion"/>
    <property type="evidence" value="ECO:0007669"/>
    <property type="project" value="UniProtKB-SubCell"/>
</dbReference>
<evidence type="ECO:0000313" key="11">
    <source>
        <dbReference type="EMBL" id="CAE1256726.1"/>
    </source>
</evidence>
<evidence type="ECO:0000256" key="9">
    <source>
        <dbReference type="ARBA" id="ARBA00029803"/>
    </source>
</evidence>
<sequence>MVFSLRKHGFKELDSVYEETNIHIKLQKSNHFDISDDFKNKDPTEVIQNLDPDMKKKLKIIQLEYEVLLQMGGITVPEKMTDALWLEMLQFTTANARKRHYRYLRKTEVNYLARQQKKQKRMQENQKQENVDYTELQKNTICLFVRKKTMNNFYYSRLAHSMLFGQPIVFDMNFEHVMRPQDVVRLFDQFLLSHGSNKIHRDPFHFVLCNHHKDSYFQKIFDKNCLNRSQDEYLFTLTNQSYLDLYPHSDLVYLTPDAPQELTTFDHNAIYILGGLVDKVNAKPLTLAKAKREKIKMAKLPLDRYLKWSIGNKSLTLNQVVDIMLELKLNKNWPEALVHVPRRKVTEHKRKILRQ</sequence>
<keyword evidence="7" id="KW-0175">Coiled coil</keyword>